<dbReference type="EMBL" id="JACEFO010001629">
    <property type="protein sequence ID" value="KAF8728249.1"/>
    <property type="molecule type" value="Genomic_DNA"/>
</dbReference>
<dbReference type="AlphaFoldDB" id="A0A835KGW8"/>
<dbReference type="Proteomes" id="UP000636709">
    <property type="component" value="Unassembled WGS sequence"/>
</dbReference>
<evidence type="ECO:0000313" key="2">
    <source>
        <dbReference type="EMBL" id="KAF8728249.1"/>
    </source>
</evidence>
<keyword evidence="1" id="KW-0732">Signal</keyword>
<gene>
    <name evidence="2" type="ORF">HU200_018841</name>
</gene>
<dbReference type="Gene3D" id="3.40.50.1820">
    <property type="entry name" value="alpha/beta hydrolase"/>
    <property type="match status" value="1"/>
</dbReference>
<dbReference type="Pfam" id="PF02450">
    <property type="entry name" value="LCAT"/>
    <property type="match status" value="1"/>
</dbReference>
<feature type="signal peptide" evidence="1">
    <location>
        <begin position="1"/>
        <end position="26"/>
    </location>
</feature>
<name>A0A835KGW8_9POAL</name>
<dbReference type="GO" id="GO:0008374">
    <property type="term" value="F:O-acyltransferase activity"/>
    <property type="evidence" value="ECO:0007669"/>
    <property type="project" value="InterPro"/>
</dbReference>
<protein>
    <recommendedName>
        <fullName evidence="4">Lecithin-cholesterol acyltransferase-like 1</fullName>
    </recommendedName>
</protein>
<organism evidence="2 3">
    <name type="scientific">Digitaria exilis</name>
    <dbReference type="NCBI Taxonomy" id="1010633"/>
    <lineage>
        <taxon>Eukaryota</taxon>
        <taxon>Viridiplantae</taxon>
        <taxon>Streptophyta</taxon>
        <taxon>Embryophyta</taxon>
        <taxon>Tracheophyta</taxon>
        <taxon>Spermatophyta</taxon>
        <taxon>Magnoliopsida</taxon>
        <taxon>Liliopsida</taxon>
        <taxon>Poales</taxon>
        <taxon>Poaceae</taxon>
        <taxon>PACMAD clade</taxon>
        <taxon>Panicoideae</taxon>
        <taxon>Panicodae</taxon>
        <taxon>Paniceae</taxon>
        <taxon>Anthephorinae</taxon>
        <taxon>Digitaria</taxon>
    </lineage>
</organism>
<evidence type="ECO:0008006" key="4">
    <source>
        <dbReference type="Google" id="ProtNLM"/>
    </source>
</evidence>
<evidence type="ECO:0000313" key="3">
    <source>
        <dbReference type="Proteomes" id="UP000636709"/>
    </source>
</evidence>
<dbReference type="SUPFAM" id="SSF53474">
    <property type="entry name" value="alpha/beta-Hydrolases"/>
    <property type="match status" value="1"/>
</dbReference>
<dbReference type="OrthoDB" id="662916at2759"/>
<proteinExistence type="predicted"/>
<evidence type="ECO:0000256" key="1">
    <source>
        <dbReference type="SAM" id="SignalP"/>
    </source>
</evidence>
<dbReference type="InterPro" id="IPR029058">
    <property type="entry name" value="AB_hydrolase_fold"/>
</dbReference>
<sequence length="300" mass="32937">MAARFRWAALLLVPAVSVILSKYSRSSTPGLLPPVVLVPGYATNELDARLTELYRPSPPRCATRKGQGWFRLYLDHASLNDPTGVRCFAEQMSSVYDAASRSSGPPRVGYRDGETLFGAPYDFRYAVPSIAGDAFFAGLKRLVEKASRLNGGTPVTVVAHSYGATLAYQFLLRRPLPWRRRFVRRFVPVAAPWGGVVLGMFTLVAGNSLGLPFVDPVALKGEYRSLQSSLWALPSPGVFGAAQPLVTTRSRSYTARDMVGFLEAIGMGEAVGPYETRVLPLFRGLGWARRRCWLTPLHGR</sequence>
<reference evidence="2" key="1">
    <citation type="submission" date="2020-07" db="EMBL/GenBank/DDBJ databases">
        <title>Genome sequence and genetic diversity analysis of an under-domesticated orphan crop, white fonio (Digitaria exilis).</title>
        <authorList>
            <person name="Bennetzen J.L."/>
            <person name="Chen S."/>
            <person name="Ma X."/>
            <person name="Wang X."/>
            <person name="Yssel A.E.J."/>
            <person name="Chaluvadi S.R."/>
            <person name="Johnson M."/>
            <person name="Gangashetty P."/>
            <person name="Hamidou F."/>
            <person name="Sanogo M.D."/>
            <person name="Zwaenepoel A."/>
            <person name="Wallace J."/>
            <person name="Van De Peer Y."/>
            <person name="Van Deynze A."/>
        </authorList>
    </citation>
    <scope>NUCLEOTIDE SEQUENCE</scope>
    <source>
        <tissue evidence="2">Leaves</tissue>
    </source>
</reference>
<keyword evidence="3" id="KW-1185">Reference proteome</keyword>
<comment type="caution">
    <text evidence="2">The sequence shown here is derived from an EMBL/GenBank/DDBJ whole genome shotgun (WGS) entry which is preliminary data.</text>
</comment>
<feature type="chain" id="PRO_5032540356" description="Lecithin-cholesterol acyltransferase-like 1" evidence="1">
    <location>
        <begin position="27"/>
        <end position="300"/>
    </location>
</feature>
<dbReference type="PANTHER" id="PTHR11440">
    <property type="entry name" value="LECITHIN-CHOLESTEROL ACYLTRANSFERASE-RELATED"/>
    <property type="match status" value="1"/>
</dbReference>
<dbReference type="InterPro" id="IPR003386">
    <property type="entry name" value="LACT/PDAT_acylTrfase"/>
</dbReference>
<accession>A0A835KGW8</accession>
<dbReference type="GO" id="GO:0006629">
    <property type="term" value="P:lipid metabolic process"/>
    <property type="evidence" value="ECO:0007669"/>
    <property type="project" value="InterPro"/>
</dbReference>